<comment type="function">
    <text evidence="6">Thiol-specific peroxidase that catalyzes the reduction of hydrogen peroxide and organic hydroperoxides to water and alcohols, respectively.</text>
</comment>
<evidence type="ECO:0000256" key="2">
    <source>
        <dbReference type="ARBA" id="ARBA00022490"/>
    </source>
</evidence>
<keyword evidence="5 6" id="KW-0676">Redox-active center</keyword>
<dbReference type="PANTHER" id="PTHR10681">
    <property type="entry name" value="THIOREDOXIN PEROXIDASE"/>
    <property type="match status" value="1"/>
</dbReference>
<dbReference type="Pfam" id="PF10417">
    <property type="entry name" value="1-cysPrx_C"/>
    <property type="match status" value="1"/>
</dbReference>
<evidence type="ECO:0000256" key="4">
    <source>
        <dbReference type="ARBA" id="ARBA00023157"/>
    </source>
</evidence>
<dbReference type="Gene3D" id="3.40.30.10">
    <property type="entry name" value="Glutaredoxin"/>
    <property type="match status" value="1"/>
</dbReference>
<dbReference type="InterPro" id="IPR013766">
    <property type="entry name" value="Thioredoxin_domain"/>
</dbReference>
<dbReference type="GO" id="GO:0005737">
    <property type="term" value="C:cytoplasm"/>
    <property type="evidence" value="ECO:0007669"/>
    <property type="project" value="UniProtKB-SubCell"/>
</dbReference>
<keyword evidence="6" id="KW-0575">Peroxidase</keyword>
<keyword evidence="3 6" id="KW-0560">Oxidoreductase</keyword>
<evidence type="ECO:0000256" key="1">
    <source>
        <dbReference type="ARBA" id="ARBA00004496"/>
    </source>
</evidence>
<dbReference type="GO" id="GO:0008379">
    <property type="term" value="F:thioredoxin peroxidase activity"/>
    <property type="evidence" value="ECO:0007669"/>
    <property type="project" value="TreeGrafter"/>
</dbReference>
<dbReference type="InterPro" id="IPR050217">
    <property type="entry name" value="Peroxiredoxin"/>
</dbReference>
<keyword evidence="4" id="KW-1015">Disulfide bond</keyword>
<dbReference type="FunFam" id="3.40.30.10:FF:000002">
    <property type="entry name" value="Alkyl hydroperoxide reductase C"/>
    <property type="match status" value="1"/>
</dbReference>
<proteinExistence type="inferred from homology"/>
<evidence type="ECO:0000256" key="7">
    <source>
        <dbReference type="PIRSR" id="PIRSR000239-1"/>
    </source>
</evidence>
<keyword evidence="6" id="KW-0049">Antioxidant</keyword>
<evidence type="ECO:0000256" key="3">
    <source>
        <dbReference type="ARBA" id="ARBA00023002"/>
    </source>
</evidence>
<feature type="active site" description="Cysteine sulfenic acid (-SOH) intermediate; for peroxidase activity" evidence="7">
    <location>
        <position position="54"/>
    </location>
</feature>
<dbReference type="InterPro" id="IPR019479">
    <property type="entry name" value="Peroxiredoxin_C"/>
</dbReference>
<comment type="subcellular location">
    <subcellularLocation>
        <location evidence="1">Cytoplasm</location>
    </subcellularLocation>
</comment>
<evidence type="ECO:0000259" key="8">
    <source>
        <dbReference type="PROSITE" id="PS51352"/>
    </source>
</evidence>
<dbReference type="EMBL" id="KX284723">
    <property type="protein sequence ID" value="AOM67079.1"/>
    <property type="molecule type" value="Genomic_DNA"/>
</dbReference>
<comment type="similarity">
    <text evidence="6">Belongs to the peroxiredoxin family.</text>
</comment>
<dbReference type="GeneID" id="29074259"/>
<dbReference type="PROSITE" id="PS51352">
    <property type="entry name" value="THIOREDOXIN_2"/>
    <property type="match status" value="1"/>
</dbReference>
<gene>
    <name evidence="9" type="primary">bas1</name>
    <name evidence="9" type="ORF">Hrvl_019</name>
</gene>
<evidence type="ECO:0000313" key="9">
    <source>
        <dbReference type="EMBL" id="AOM67079.1"/>
    </source>
</evidence>
<dbReference type="RefSeq" id="YP_009297535.1">
    <property type="nucleotide sequence ID" value="NC_031177.1"/>
</dbReference>
<organism evidence="9">
    <name type="scientific">Hildenbrandia rivularis</name>
    <dbReference type="NCBI Taxonomy" id="135206"/>
    <lineage>
        <taxon>Eukaryota</taxon>
        <taxon>Rhodophyta</taxon>
        <taxon>Florideophyceae</taxon>
        <taxon>Hildenbrandiophycidae</taxon>
        <taxon>Hildenbrandiales</taxon>
        <taxon>Hildenbrandiaceae</taxon>
        <taxon>Hildenbrandia</taxon>
    </lineage>
</organism>
<evidence type="ECO:0000256" key="5">
    <source>
        <dbReference type="ARBA" id="ARBA00023284"/>
    </source>
</evidence>
<dbReference type="InterPro" id="IPR036249">
    <property type="entry name" value="Thioredoxin-like_sf"/>
</dbReference>
<dbReference type="PIRSF" id="PIRSF000239">
    <property type="entry name" value="AHPC"/>
    <property type="match status" value="1"/>
</dbReference>
<evidence type="ECO:0000256" key="6">
    <source>
        <dbReference type="PIRNR" id="PIRNR000239"/>
    </source>
</evidence>
<feature type="domain" description="Thioredoxin" evidence="8">
    <location>
        <begin position="8"/>
        <end position="167"/>
    </location>
</feature>
<dbReference type="InterPro" id="IPR024706">
    <property type="entry name" value="Peroxiredoxin_AhpC-typ"/>
</dbReference>
<protein>
    <submittedName>
        <fullName evidence="9">Thiol-specific antioxidant protein</fullName>
    </submittedName>
</protein>
<dbReference type="SUPFAM" id="SSF52833">
    <property type="entry name" value="Thioredoxin-like"/>
    <property type="match status" value="1"/>
</dbReference>
<dbReference type="GO" id="GO:0006979">
    <property type="term" value="P:response to oxidative stress"/>
    <property type="evidence" value="ECO:0007669"/>
    <property type="project" value="TreeGrafter"/>
</dbReference>
<sequence length="201" mass="23024">MESNDYTVRVGDKAPNFVAKAVNRQAFEKVNLSEFFGKKYVILLFYPYDFSFVCPTEIVAFNDKYDVFSQLNTQVLCISVDSHYTHLAWVQAEEEVNRLASLKYPLISDPTRQICNKYNVLDSKLGVALRALFIIDKLGIIQYSVINNSSFGRSVDETIRVLRALQHVEAYPEQYCPANWQPGDATITVDKEDMRNNFVVV</sequence>
<keyword evidence="2" id="KW-0963">Cytoplasm</keyword>
<dbReference type="AlphaFoldDB" id="A0A1C9CFE5"/>
<reference evidence="9" key="1">
    <citation type="journal article" date="2016" name="BMC Biol.">
        <title>Parallel evolution of highly conserved plastid genome architecture in red seaweeds and seed plants.</title>
        <authorList>
            <person name="Lee J."/>
            <person name="Cho C.H."/>
            <person name="Park S.I."/>
            <person name="Choi J.W."/>
            <person name="Song H.S."/>
            <person name="West J.A."/>
            <person name="Bhattacharya D."/>
            <person name="Yoon H.S."/>
        </authorList>
    </citation>
    <scope>NUCLEOTIDE SEQUENCE</scope>
</reference>
<dbReference type="CDD" id="cd03015">
    <property type="entry name" value="PRX_Typ2cys"/>
    <property type="match status" value="1"/>
</dbReference>
<name>A0A1C9CFE5_9FLOR</name>
<dbReference type="GO" id="GO:0042744">
    <property type="term" value="P:hydrogen peroxide catabolic process"/>
    <property type="evidence" value="ECO:0007669"/>
    <property type="project" value="TreeGrafter"/>
</dbReference>
<accession>A0A1C9CFE5</accession>
<dbReference type="PANTHER" id="PTHR10681:SF153">
    <property type="entry name" value="THIOREDOXIN-DEPENDENT PEROXIREDOXIN"/>
    <property type="match status" value="1"/>
</dbReference>
<geneLocation type="plastid" evidence="9"/>
<dbReference type="Pfam" id="PF00578">
    <property type="entry name" value="AhpC-TSA"/>
    <property type="match status" value="1"/>
</dbReference>
<keyword evidence="9" id="KW-0934">Plastid</keyword>
<dbReference type="GO" id="GO:0045454">
    <property type="term" value="P:cell redox homeostasis"/>
    <property type="evidence" value="ECO:0007669"/>
    <property type="project" value="TreeGrafter"/>
</dbReference>
<dbReference type="InterPro" id="IPR000866">
    <property type="entry name" value="AhpC/TSA"/>
</dbReference>
<dbReference type="GO" id="GO:0033554">
    <property type="term" value="P:cellular response to stress"/>
    <property type="evidence" value="ECO:0007669"/>
    <property type="project" value="TreeGrafter"/>
</dbReference>